<gene>
    <name evidence="2" type="ORF">H1P_3010001</name>
</gene>
<evidence type="ECO:0000313" key="2">
    <source>
        <dbReference type="EMBL" id="VEP15037.1"/>
    </source>
</evidence>
<protein>
    <recommendedName>
        <fullName evidence="1">GmrSD restriction endonucleases C-terminal domain-containing protein</fullName>
    </recommendedName>
</protein>
<name>A0A563VUB9_9CYAN</name>
<feature type="domain" description="GmrSD restriction endonucleases C-terminal" evidence="1">
    <location>
        <begin position="13"/>
        <end position="78"/>
    </location>
</feature>
<accession>A0A563VUB9</accession>
<evidence type="ECO:0000259" key="1">
    <source>
        <dbReference type="Pfam" id="PF07510"/>
    </source>
</evidence>
<proteinExistence type="predicted"/>
<dbReference type="Pfam" id="PF07510">
    <property type="entry name" value="GmrSD_C"/>
    <property type="match status" value="1"/>
</dbReference>
<dbReference type="AlphaFoldDB" id="A0A563VUB9"/>
<keyword evidence="3" id="KW-1185">Reference proteome</keyword>
<evidence type="ECO:0000313" key="3">
    <source>
        <dbReference type="Proteomes" id="UP000320055"/>
    </source>
</evidence>
<organism evidence="2 3">
    <name type="scientific">Hyella patelloides LEGE 07179</name>
    <dbReference type="NCBI Taxonomy" id="945734"/>
    <lineage>
        <taxon>Bacteria</taxon>
        <taxon>Bacillati</taxon>
        <taxon>Cyanobacteriota</taxon>
        <taxon>Cyanophyceae</taxon>
        <taxon>Pleurocapsales</taxon>
        <taxon>Hyellaceae</taxon>
        <taxon>Hyella</taxon>
    </lineage>
</organism>
<reference evidence="2 3" key="1">
    <citation type="submission" date="2019-01" db="EMBL/GenBank/DDBJ databases">
        <authorList>
            <person name="Brito A."/>
        </authorList>
    </citation>
    <scope>NUCLEOTIDE SEQUENCE [LARGE SCALE GENOMIC DNA]</scope>
    <source>
        <strain evidence="2">1</strain>
    </source>
</reference>
<dbReference type="PANTHER" id="PTHR35149:SF2">
    <property type="entry name" value="DUF262 DOMAIN-CONTAINING PROTEIN"/>
    <property type="match status" value="1"/>
</dbReference>
<dbReference type="InterPro" id="IPR011089">
    <property type="entry name" value="GmrSD_C"/>
</dbReference>
<dbReference type="EMBL" id="CAACVJ010000226">
    <property type="protein sequence ID" value="VEP15037.1"/>
    <property type="molecule type" value="Genomic_DNA"/>
</dbReference>
<dbReference type="Proteomes" id="UP000320055">
    <property type="component" value="Unassembled WGS sequence"/>
</dbReference>
<dbReference type="PANTHER" id="PTHR35149">
    <property type="entry name" value="SLL5132 PROTEIN"/>
    <property type="match status" value="1"/>
</dbReference>
<sequence>MQLGNDEYVFIKENYLNTIGNLTLSGNNGKLGNKTFSDKRDLKEAGYKDSKLWLNKYLSTLGKWDKAEIEKRFDRIAERFLKIWEYPTIDVLDETDNGEINIFEAEDPKYKKLEYAIFFDQKIKVTQVTKLYVEVFKRLFEIQPETFFTTDLGARIGLAKNSDENGLRQAVSINDTYFIESNIDNNGKFDRIKQALIILKFEDELTIKYAKN</sequence>